<evidence type="ECO:0000313" key="2">
    <source>
        <dbReference type="Proteomes" id="UP000008793"/>
    </source>
</evidence>
<protein>
    <submittedName>
        <fullName evidence="1">Uncharacterized protein</fullName>
    </submittedName>
</protein>
<sequence>MCQLIYSRIFLFNNLKIKALFIKIAAYSDNSLFLQRFIWDPAAIKQQSQQMG</sequence>
<dbReference type="KEGG" id="ebi:EbC_42470"/>
<proteinExistence type="predicted"/>
<accession>D8MY71</accession>
<name>D8MY71_ERWBE</name>
<dbReference type="HOGENOM" id="CLU_3079680_0_0_6"/>
<dbReference type="STRING" id="634500.EbC_42470"/>
<keyword evidence="2" id="KW-1185">Reference proteome</keyword>
<evidence type="ECO:0000313" key="1">
    <source>
        <dbReference type="EMBL" id="CAX61778.1"/>
    </source>
</evidence>
<gene>
    <name evidence="1" type="ordered locus">EbC_42470</name>
</gene>
<dbReference type="EMBL" id="FP236843">
    <property type="protein sequence ID" value="CAX61778.1"/>
    <property type="molecule type" value="Genomic_DNA"/>
</dbReference>
<organism evidence="2">
    <name type="scientific">Erwinia billingiae (strain Eb661)</name>
    <dbReference type="NCBI Taxonomy" id="634500"/>
    <lineage>
        <taxon>Bacteria</taxon>
        <taxon>Pseudomonadati</taxon>
        <taxon>Pseudomonadota</taxon>
        <taxon>Gammaproteobacteria</taxon>
        <taxon>Enterobacterales</taxon>
        <taxon>Erwiniaceae</taxon>
        <taxon>Erwinia</taxon>
    </lineage>
</organism>
<reference evidence="1 2" key="1">
    <citation type="journal article" date="2010" name="BMC Genomics">
        <title>Genome comparison of the epiphytic bacteria Erwinia billingiae and E. tasmaniensis with the pear pathogen E. pyrifoliae.</title>
        <authorList>
            <person name="Kube M."/>
            <person name="Migdoll A.M."/>
            <person name="Gehring I."/>
            <person name="Heitmann K."/>
            <person name="Mayer Y."/>
            <person name="Kuhl H."/>
            <person name="Knaust F."/>
            <person name="Geider K."/>
            <person name="Reinhardt R."/>
        </authorList>
    </citation>
    <scope>NUCLEOTIDE SEQUENCE [LARGE SCALE GENOMIC DNA]</scope>
    <source>
        <strain evidence="1 2">Eb661</strain>
    </source>
</reference>
<dbReference type="AlphaFoldDB" id="D8MY71"/>
<dbReference type="Proteomes" id="UP000008793">
    <property type="component" value="Chromosome"/>
</dbReference>